<feature type="region of interest" description="Disordered" evidence="1">
    <location>
        <begin position="76"/>
        <end position="167"/>
    </location>
</feature>
<feature type="compositionally biased region" description="Polar residues" evidence="1">
    <location>
        <begin position="38"/>
        <end position="55"/>
    </location>
</feature>
<protein>
    <submittedName>
        <fullName evidence="2">Uncharacterized protein</fullName>
    </submittedName>
</protein>
<keyword evidence="3" id="KW-1185">Reference proteome</keyword>
<feature type="non-terminal residue" evidence="2">
    <location>
        <position position="167"/>
    </location>
</feature>
<accession>A0A9P6LWS9</accession>
<feature type="compositionally biased region" description="Low complexity" evidence="1">
    <location>
        <begin position="157"/>
        <end position="167"/>
    </location>
</feature>
<evidence type="ECO:0000256" key="1">
    <source>
        <dbReference type="SAM" id="MobiDB-lite"/>
    </source>
</evidence>
<gene>
    <name evidence="2" type="ORF">BGZ70_001639</name>
</gene>
<proteinExistence type="predicted"/>
<organism evidence="2 3">
    <name type="scientific">Mortierella alpina</name>
    <name type="common">Oleaginous fungus</name>
    <name type="synonym">Mortierella renispora</name>
    <dbReference type="NCBI Taxonomy" id="64518"/>
    <lineage>
        <taxon>Eukaryota</taxon>
        <taxon>Fungi</taxon>
        <taxon>Fungi incertae sedis</taxon>
        <taxon>Mucoromycota</taxon>
        <taxon>Mortierellomycotina</taxon>
        <taxon>Mortierellomycetes</taxon>
        <taxon>Mortierellales</taxon>
        <taxon>Mortierellaceae</taxon>
        <taxon>Mortierella</taxon>
    </lineage>
</organism>
<sequence>MAQAHYQVKLAPLPPRVETSPVVAEYDLYESDYATAQRPPSTQPTGTPASASALGTYSTTDADSIKVQVPLDFDLSSLSLGNHDDSPPSDIADLPLRFAEGESKNPVERSGYVDGSRFSGSDQGHPPADSPRNSAFAPGVVHPPLNINAQSPKRTASVDSSSSAVRA</sequence>
<comment type="caution">
    <text evidence="2">The sequence shown here is derived from an EMBL/GenBank/DDBJ whole genome shotgun (WGS) entry which is preliminary data.</text>
</comment>
<dbReference type="EMBL" id="JAAAHY010001376">
    <property type="protein sequence ID" value="KAF9949755.1"/>
    <property type="molecule type" value="Genomic_DNA"/>
</dbReference>
<dbReference type="OrthoDB" id="10394173at2759"/>
<evidence type="ECO:0000313" key="3">
    <source>
        <dbReference type="Proteomes" id="UP000738359"/>
    </source>
</evidence>
<dbReference type="Proteomes" id="UP000738359">
    <property type="component" value="Unassembled WGS sequence"/>
</dbReference>
<dbReference type="AlphaFoldDB" id="A0A9P6LWS9"/>
<name>A0A9P6LWS9_MORAP</name>
<evidence type="ECO:0000313" key="2">
    <source>
        <dbReference type="EMBL" id="KAF9949755.1"/>
    </source>
</evidence>
<reference evidence="2" key="1">
    <citation type="journal article" date="2020" name="Fungal Divers.">
        <title>Resolving the Mortierellaceae phylogeny through synthesis of multi-gene phylogenetics and phylogenomics.</title>
        <authorList>
            <person name="Vandepol N."/>
            <person name="Liber J."/>
            <person name="Desiro A."/>
            <person name="Na H."/>
            <person name="Kennedy M."/>
            <person name="Barry K."/>
            <person name="Grigoriev I.V."/>
            <person name="Miller A.N."/>
            <person name="O'Donnell K."/>
            <person name="Stajich J.E."/>
            <person name="Bonito G."/>
        </authorList>
    </citation>
    <scope>NUCLEOTIDE SEQUENCE</scope>
    <source>
        <strain evidence="2">CK1249</strain>
    </source>
</reference>
<feature type="region of interest" description="Disordered" evidence="1">
    <location>
        <begin position="33"/>
        <end position="55"/>
    </location>
</feature>